<dbReference type="Gene3D" id="3.30.70.20">
    <property type="match status" value="3"/>
</dbReference>
<evidence type="ECO:0000256" key="2">
    <source>
        <dbReference type="ARBA" id="ARBA00022723"/>
    </source>
</evidence>
<keyword evidence="4" id="KW-0411">Iron-sulfur</keyword>
<keyword evidence="3" id="KW-0408">Iron</keyword>
<feature type="domain" description="4Fe-4S ferredoxin-type" evidence="5">
    <location>
        <begin position="190"/>
        <end position="219"/>
    </location>
</feature>
<dbReference type="GO" id="GO:0051539">
    <property type="term" value="F:4 iron, 4 sulfur cluster binding"/>
    <property type="evidence" value="ECO:0007669"/>
    <property type="project" value="UniProtKB-KW"/>
</dbReference>
<dbReference type="InterPro" id="IPR050572">
    <property type="entry name" value="Fe-S_Ferredoxin"/>
</dbReference>
<name>A0A1J5SH58_9ZZZZ</name>
<feature type="domain" description="4Fe-4S ferredoxin-type" evidence="5">
    <location>
        <begin position="551"/>
        <end position="580"/>
    </location>
</feature>
<dbReference type="SUPFAM" id="SSF54862">
    <property type="entry name" value="4Fe-4S ferredoxins"/>
    <property type="match status" value="1"/>
</dbReference>
<feature type="domain" description="4Fe-4S ferredoxin-type" evidence="5">
    <location>
        <begin position="582"/>
        <end position="611"/>
    </location>
</feature>
<dbReference type="GO" id="GO:0046872">
    <property type="term" value="F:metal ion binding"/>
    <property type="evidence" value="ECO:0007669"/>
    <property type="project" value="UniProtKB-KW"/>
</dbReference>
<feature type="domain" description="4Fe-4S ferredoxin-type" evidence="5">
    <location>
        <begin position="339"/>
        <end position="368"/>
    </location>
</feature>
<evidence type="ECO:0000259" key="5">
    <source>
        <dbReference type="PROSITE" id="PS51379"/>
    </source>
</evidence>
<gene>
    <name evidence="6" type="primary">rsxB_10</name>
    <name evidence="6" type="ORF">GALL_143520</name>
</gene>
<organism evidence="6">
    <name type="scientific">mine drainage metagenome</name>
    <dbReference type="NCBI Taxonomy" id="410659"/>
    <lineage>
        <taxon>unclassified sequences</taxon>
        <taxon>metagenomes</taxon>
        <taxon>ecological metagenomes</taxon>
    </lineage>
</organism>
<dbReference type="PROSITE" id="PS00198">
    <property type="entry name" value="4FE4S_FER_1"/>
    <property type="match status" value="4"/>
</dbReference>
<proteinExistence type="predicted"/>
<protein>
    <submittedName>
        <fullName evidence="6">Electron transport complex subunit RsxB</fullName>
    </submittedName>
</protein>
<dbReference type="InterPro" id="IPR017896">
    <property type="entry name" value="4Fe4S_Fe-S-bd"/>
</dbReference>
<sequence length="687" mass="73642">MSDTRYALCNCNGTAVLDAGALQKSLSGSSVIAGQALCRREVDRVQALLADADPLVIGCTQEAPLFSELAEAASFGGELRFVNLREFAGWSAEAAEAGPKMAALLAQARLPSPAPVRAVELQSAGATLIIGPAEAAIDWAERLKDRLEVSVLLTRASTGELPLRRDYPVFSGTEIVVSGHLGAFEASWRQDNPIDLERCTRCNACIRACPERAINYAYQIDLDKCRSHRACVVACADVGAIDFARAEPKRTGRFDLVLDLSVAPLIRTPHLPQGYLAPGRDPLAQFEAAQLLLGLVGEFEQPQYVDYREKLCAHGRNGIVGCHRCVDVCSTGAIIAAGDRISVDAALCQGCGGCATTCPSGALRHAYPRPPDLGLRLKVLLAAYREAGGRDPCLLFHDGARGRERLLRLGRSGRGLPSRVIPFEVHDVAAIGLDLLLGALAYGASRCLLMTDSEEAESYVVTLRAQVDIGNTLLAALGLDDRALEVFAADDAQALEKLLWSLPPGMPSLPPASFNLSEDKRSALEFALAHLQAHAPNRPAEVALPAGSPWGDLSIDKHKCTLCLACVGACPASALTDTPDAPRLRFLERNCLQCGLCVNTCPEQALALVPRLLLTDGVRRARVLHEAEPFHCLRCGKAFGTKPMMEAMLSRLSGHSMFATGPSLRRLQMCADCRVIDMMESEKGQPT</sequence>
<evidence type="ECO:0000256" key="3">
    <source>
        <dbReference type="ARBA" id="ARBA00023004"/>
    </source>
</evidence>
<dbReference type="Pfam" id="PF00037">
    <property type="entry name" value="Fer4"/>
    <property type="match status" value="1"/>
</dbReference>
<comment type="caution">
    <text evidence="6">The sequence shown here is derived from an EMBL/GenBank/DDBJ whole genome shotgun (WGS) entry which is preliminary data.</text>
</comment>
<keyword evidence="1" id="KW-0004">4Fe-4S</keyword>
<keyword evidence="2" id="KW-0479">Metal-binding</keyword>
<evidence type="ECO:0000256" key="1">
    <source>
        <dbReference type="ARBA" id="ARBA00022485"/>
    </source>
</evidence>
<dbReference type="EMBL" id="MLJW01000065">
    <property type="protein sequence ID" value="OIR03493.1"/>
    <property type="molecule type" value="Genomic_DNA"/>
</dbReference>
<dbReference type="InterPro" id="IPR017900">
    <property type="entry name" value="4Fe4S_Fe_S_CS"/>
</dbReference>
<evidence type="ECO:0000256" key="4">
    <source>
        <dbReference type="ARBA" id="ARBA00023014"/>
    </source>
</evidence>
<evidence type="ECO:0000313" key="6">
    <source>
        <dbReference type="EMBL" id="OIR03493.1"/>
    </source>
</evidence>
<accession>A0A1J5SH58</accession>
<reference evidence="6" key="1">
    <citation type="submission" date="2016-10" db="EMBL/GenBank/DDBJ databases">
        <title>Sequence of Gallionella enrichment culture.</title>
        <authorList>
            <person name="Poehlein A."/>
            <person name="Muehling M."/>
            <person name="Daniel R."/>
        </authorList>
    </citation>
    <scope>NUCLEOTIDE SEQUENCE</scope>
</reference>
<dbReference type="PROSITE" id="PS51379">
    <property type="entry name" value="4FE4S_FER_2"/>
    <property type="match status" value="4"/>
</dbReference>
<dbReference type="PANTHER" id="PTHR43687">
    <property type="entry name" value="ADENYLYLSULFATE REDUCTASE, BETA SUBUNIT"/>
    <property type="match status" value="1"/>
</dbReference>
<dbReference type="Pfam" id="PF13187">
    <property type="entry name" value="Fer4_9"/>
    <property type="match status" value="1"/>
</dbReference>
<dbReference type="Pfam" id="PF12837">
    <property type="entry name" value="Fer4_6"/>
    <property type="match status" value="1"/>
</dbReference>
<dbReference type="AlphaFoldDB" id="A0A1J5SH58"/>
<dbReference type="PANTHER" id="PTHR43687:SF4">
    <property type="entry name" value="BLR5484 PROTEIN"/>
    <property type="match status" value="1"/>
</dbReference>